<protein>
    <submittedName>
        <fullName evidence="2">Uncharacterized protein</fullName>
    </submittedName>
</protein>
<dbReference type="Proteomes" id="UP000240542">
    <property type="component" value="Unassembled WGS sequence"/>
</dbReference>
<dbReference type="EMBL" id="PYGA01000001">
    <property type="protein sequence ID" value="PSL00644.1"/>
    <property type="molecule type" value="Genomic_DNA"/>
</dbReference>
<dbReference type="OrthoDB" id="3424820at2"/>
<name>A0A2P8DTV6_9ACTN</name>
<sequence length="220" mass="25166">MNMTLGDAFNRRKKLSADLQSWINRLNLAGAERHSYRTQALEGEGAYRPDPGTEKSRTRTYTVEECRARIDAILAEDQQLALRISRTNQRARAEIVDLDGATRVLSIPELLVIKDDTIPKLEQAARAVPLRADDVGVYDSGEGWIRYRTVQKIERKRESFSEKGLKVEQMDLLGYDIVEVTDYGADRRAQWDEIDRIGEFAQRVKQAINRANKTELVELD</sequence>
<feature type="compositionally biased region" description="Basic and acidic residues" evidence="1">
    <location>
        <begin position="45"/>
        <end position="59"/>
    </location>
</feature>
<keyword evidence="3" id="KW-1185">Reference proteome</keyword>
<evidence type="ECO:0000313" key="2">
    <source>
        <dbReference type="EMBL" id="PSL00644.1"/>
    </source>
</evidence>
<evidence type="ECO:0000313" key="3">
    <source>
        <dbReference type="Proteomes" id="UP000240542"/>
    </source>
</evidence>
<organism evidence="2 3">
    <name type="scientific">Murinocardiopsis flavida</name>
    <dbReference type="NCBI Taxonomy" id="645275"/>
    <lineage>
        <taxon>Bacteria</taxon>
        <taxon>Bacillati</taxon>
        <taxon>Actinomycetota</taxon>
        <taxon>Actinomycetes</taxon>
        <taxon>Streptosporangiales</taxon>
        <taxon>Nocardiopsidaceae</taxon>
        <taxon>Murinocardiopsis</taxon>
    </lineage>
</organism>
<reference evidence="2 3" key="1">
    <citation type="submission" date="2018-03" db="EMBL/GenBank/DDBJ databases">
        <title>Genomic Encyclopedia of Archaeal and Bacterial Type Strains, Phase II (KMG-II): from individual species to whole genera.</title>
        <authorList>
            <person name="Goeker M."/>
        </authorList>
    </citation>
    <scope>NUCLEOTIDE SEQUENCE [LARGE SCALE GENOMIC DNA]</scope>
    <source>
        <strain evidence="2 3">DSM 45312</strain>
    </source>
</reference>
<evidence type="ECO:0000256" key="1">
    <source>
        <dbReference type="SAM" id="MobiDB-lite"/>
    </source>
</evidence>
<dbReference type="AlphaFoldDB" id="A0A2P8DTV6"/>
<proteinExistence type="predicted"/>
<comment type="caution">
    <text evidence="2">The sequence shown here is derived from an EMBL/GenBank/DDBJ whole genome shotgun (WGS) entry which is preliminary data.</text>
</comment>
<gene>
    <name evidence="2" type="ORF">CLV63_101118</name>
</gene>
<feature type="region of interest" description="Disordered" evidence="1">
    <location>
        <begin position="39"/>
        <end position="59"/>
    </location>
</feature>
<accession>A0A2P8DTV6</accession>